<dbReference type="AlphaFoldDB" id="A0AA90XS06"/>
<gene>
    <name evidence="1" type="ORF">HB980_06235</name>
</gene>
<accession>A0AA90XS06</accession>
<name>A0AA90XS06_9GAMM</name>
<proteinExistence type="predicted"/>
<evidence type="ECO:0000313" key="2">
    <source>
        <dbReference type="Proteomes" id="UP000698240"/>
    </source>
</evidence>
<organism evidence="1 2">
    <name type="scientific">Yersinia massiliensis</name>
    <dbReference type="NCBI Taxonomy" id="419257"/>
    <lineage>
        <taxon>Bacteria</taxon>
        <taxon>Pseudomonadati</taxon>
        <taxon>Pseudomonadota</taxon>
        <taxon>Gammaproteobacteria</taxon>
        <taxon>Enterobacterales</taxon>
        <taxon>Yersiniaceae</taxon>
        <taxon>Yersinia</taxon>
    </lineage>
</organism>
<comment type="caution">
    <text evidence="1">The sequence shown here is derived from an EMBL/GenBank/DDBJ whole genome shotgun (WGS) entry which is preliminary data.</text>
</comment>
<dbReference type="RefSeq" id="WP_167311276.1">
    <property type="nucleotide sequence ID" value="NZ_CP110790.1"/>
</dbReference>
<dbReference type="Proteomes" id="UP000698240">
    <property type="component" value="Unassembled WGS sequence"/>
</dbReference>
<dbReference type="EMBL" id="JAASAN010000002">
    <property type="protein sequence ID" value="NIL26150.1"/>
    <property type="molecule type" value="Genomic_DNA"/>
</dbReference>
<sequence>MAYYKISTPAALAAWDEEQRLRNELVDNGTAFAALFGAKPIFTTDLTRFSFYGVVFPDTTPTYGDPAIWTKPDSTARYTCRPRQKPPKGLGEESRALLKMWNENFPSPSVDRDPYFKSLGLDWGMLFLCGFAHFRHGDIIYFNTGATPKEDSGAIEILGTEYKNAENSFNSESK</sequence>
<evidence type="ECO:0000313" key="1">
    <source>
        <dbReference type="EMBL" id="NIL26150.1"/>
    </source>
</evidence>
<protein>
    <submittedName>
        <fullName evidence="1">Uncharacterized protein</fullName>
    </submittedName>
</protein>
<reference evidence="1" key="1">
    <citation type="submission" date="2020-03" db="EMBL/GenBank/DDBJ databases">
        <authorList>
            <person name="Kislichkina A."/>
            <person name="Dentovskaya S."/>
            <person name="Shaikhutdinov R."/>
            <person name="Ivanov S."/>
            <person name="Sizova A."/>
            <person name="Solomentsev V."/>
            <person name="Bogun A."/>
        </authorList>
    </citation>
    <scope>NUCLEOTIDE SEQUENCE</scope>
    <source>
        <strain evidence="1">SCPM-O-B-8025</strain>
    </source>
</reference>